<dbReference type="AlphaFoldDB" id="A0A356W827"/>
<feature type="domain" description="Cytochrome c" evidence="10">
    <location>
        <begin position="40"/>
        <end position="138"/>
    </location>
</feature>
<evidence type="ECO:0000256" key="3">
    <source>
        <dbReference type="ARBA" id="ARBA00022617"/>
    </source>
</evidence>
<dbReference type="GO" id="GO:0020037">
    <property type="term" value="F:heme binding"/>
    <property type="evidence" value="ECO:0007669"/>
    <property type="project" value="InterPro"/>
</dbReference>
<keyword evidence="2" id="KW-0813">Transport</keyword>
<dbReference type="InterPro" id="IPR009056">
    <property type="entry name" value="Cyt_c-like_dom"/>
</dbReference>
<protein>
    <submittedName>
        <fullName evidence="11">Cytochrome C</fullName>
    </submittedName>
</protein>
<dbReference type="PROSITE" id="PS51007">
    <property type="entry name" value="CYTC"/>
    <property type="match status" value="1"/>
</dbReference>
<feature type="transmembrane region" description="Helical" evidence="9">
    <location>
        <begin position="6"/>
        <end position="25"/>
    </location>
</feature>
<evidence type="ECO:0000256" key="9">
    <source>
        <dbReference type="SAM" id="Phobius"/>
    </source>
</evidence>
<comment type="caution">
    <text evidence="11">The sequence shown here is derived from an EMBL/GenBank/DDBJ whole genome shotgun (WGS) entry which is preliminary data.</text>
</comment>
<proteinExistence type="predicted"/>
<evidence type="ECO:0000259" key="10">
    <source>
        <dbReference type="PROSITE" id="PS51007"/>
    </source>
</evidence>
<keyword evidence="4" id="KW-0679">Respiratory chain</keyword>
<dbReference type="PANTHER" id="PTHR35008">
    <property type="entry name" value="BLL4482 PROTEIN-RELATED"/>
    <property type="match status" value="1"/>
</dbReference>
<evidence type="ECO:0000313" key="12">
    <source>
        <dbReference type="Proteomes" id="UP000263957"/>
    </source>
</evidence>
<name>A0A356W827_9PROT</name>
<keyword evidence="6" id="KW-0249">Electron transport</keyword>
<keyword evidence="9" id="KW-1133">Transmembrane helix</keyword>
<dbReference type="InterPro" id="IPR051459">
    <property type="entry name" value="Cytochrome_c-type_DH"/>
</dbReference>
<evidence type="ECO:0000256" key="1">
    <source>
        <dbReference type="ARBA" id="ARBA00001926"/>
    </source>
</evidence>
<dbReference type="Gene3D" id="1.10.760.10">
    <property type="entry name" value="Cytochrome c-like domain"/>
    <property type="match status" value="1"/>
</dbReference>
<dbReference type="PRINTS" id="PR00605">
    <property type="entry name" value="CYTCHROMECIC"/>
</dbReference>
<evidence type="ECO:0000256" key="8">
    <source>
        <dbReference type="PROSITE-ProRule" id="PRU00433"/>
    </source>
</evidence>
<evidence type="ECO:0000256" key="2">
    <source>
        <dbReference type="ARBA" id="ARBA00022448"/>
    </source>
</evidence>
<evidence type="ECO:0000256" key="6">
    <source>
        <dbReference type="ARBA" id="ARBA00022982"/>
    </source>
</evidence>
<accession>A0A356W827</accession>
<gene>
    <name evidence="11" type="ORF">DD728_09875</name>
</gene>
<evidence type="ECO:0000256" key="5">
    <source>
        <dbReference type="ARBA" id="ARBA00022723"/>
    </source>
</evidence>
<organism evidence="11 12">
    <name type="scientific">Hyphomonas atlantica</name>
    <dbReference type="NCBI Taxonomy" id="1280948"/>
    <lineage>
        <taxon>Bacteria</taxon>
        <taxon>Pseudomonadati</taxon>
        <taxon>Pseudomonadota</taxon>
        <taxon>Alphaproteobacteria</taxon>
        <taxon>Hyphomonadales</taxon>
        <taxon>Hyphomonadaceae</taxon>
        <taxon>Hyphomonas</taxon>
    </lineage>
</organism>
<dbReference type="Proteomes" id="UP000263957">
    <property type="component" value="Unassembled WGS sequence"/>
</dbReference>
<evidence type="ECO:0000256" key="7">
    <source>
        <dbReference type="ARBA" id="ARBA00023004"/>
    </source>
</evidence>
<dbReference type="GO" id="GO:0005506">
    <property type="term" value="F:iron ion binding"/>
    <property type="evidence" value="ECO:0007669"/>
    <property type="project" value="InterPro"/>
</dbReference>
<dbReference type="Pfam" id="PF00034">
    <property type="entry name" value="Cytochrom_C"/>
    <property type="match status" value="1"/>
</dbReference>
<dbReference type="SUPFAM" id="SSF46626">
    <property type="entry name" value="Cytochrome c"/>
    <property type="match status" value="1"/>
</dbReference>
<dbReference type="EMBL" id="DOGS01000197">
    <property type="protein sequence ID" value="HBQ49175.1"/>
    <property type="molecule type" value="Genomic_DNA"/>
</dbReference>
<keyword evidence="9" id="KW-0812">Transmembrane</keyword>
<keyword evidence="5 8" id="KW-0479">Metal-binding</keyword>
<dbReference type="GO" id="GO:0009055">
    <property type="term" value="F:electron transfer activity"/>
    <property type="evidence" value="ECO:0007669"/>
    <property type="project" value="InterPro"/>
</dbReference>
<keyword evidence="7 8" id="KW-0408">Iron</keyword>
<dbReference type="InterPro" id="IPR008168">
    <property type="entry name" value="Cyt_C_IC"/>
</dbReference>
<sequence length="158" mass="17242">MRRLKVVVTGAVCVAVLGAGVWFWMPGAEADIRLRPNDPEVVAHGQKIYMAQCASCHGPGLGGQANWRERLPNGRLPAPPHDKSGHTWHHPDAQLFDLTKRGPAAVVGGSYESDMPAYAGILSDEDIVAVLSFIKSTWPGKTQRRHDDINMRTKKPGN</sequence>
<reference evidence="11 12" key="1">
    <citation type="journal article" date="2018" name="Nat. Biotechnol.">
        <title>A standardized bacterial taxonomy based on genome phylogeny substantially revises the tree of life.</title>
        <authorList>
            <person name="Parks D.H."/>
            <person name="Chuvochina M."/>
            <person name="Waite D.W."/>
            <person name="Rinke C."/>
            <person name="Skarshewski A."/>
            <person name="Chaumeil P.A."/>
            <person name="Hugenholtz P."/>
        </authorList>
    </citation>
    <scope>NUCLEOTIDE SEQUENCE [LARGE SCALE GENOMIC DNA]</scope>
    <source>
        <strain evidence="11">UBA10378</strain>
    </source>
</reference>
<dbReference type="PANTHER" id="PTHR35008:SF4">
    <property type="entry name" value="BLL4482 PROTEIN"/>
    <property type="match status" value="1"/>
</dbReference>
<dbReference type="InterPro" id="IPR036909">
    <property type="entry name" value="Cyt_c-like_dom_sf"/>
</dbReference>
<comment type="cofactor">
    <cofactor evidence="1">
        <name>heme c</name>
        <dbReference type="ChEBI" id="CHEBI:61717"/>
    </cofactor>
</comment>
<keyword evidence="9" id="KW-0472">Membrane</keyword>
<keyword evidence="3 8" id="KW-0349">Heme</keyword>
<evidence type="ECO:0000313" key="11">
    <source>
        <dbReference type="EMBL" id="HBQ49175.1"/>
    </source>
</evidence>
<evidence type="ECO:0000256" key="4">
    <source>
        <dbReference type="ARBA" id="ARBA00022660"/>
    </source>
</evidence>